<reference evidence="1 2" key="1">
    <citation type="submission" date="2024-04" db="EMBL/GenBank/DDBJ databases">
        <title>Tritrichomonas musculus Genome.</title>
        <authorList>
            <person name="Alves-Ferreira E."/>
            <person name="Grigg M."/>
            <person name="Lorenzi H."/>
            <person name="Galac M."/>
        </authorList>
    </citation>
    <scope>NUCLEOTIDE SEQUENCE [LARGE SCALE GENOMIC DNA]</scope>
    <source>
        <strain evidence="1 2">EAF2021</strain>
    </source>
</reference>
<sequence>MLKNQSQNQTPFIISQSSNDICHVIDKNAKDYFSLYNTNDYIEIKLPREVSISGIKIASFLCYFPKKFDILIDNEIVHSNNSNDLNGAYKEMIININPRNGRSIKFINGGENCEQNEDHQQLGKIEILSNDPEYQNGVFDKLIRSSKSHDPHKCEVLFSATNFDFHSFYLIGNSKSICTSSDGNLWFQIEFINGLAVLTGFRLAKCRWTRMKNFKVIATDDCNKPLNAWTTLIEVNEHQNLFDIFTFENPSPLIKFIRIVQIGKTWEDRNYMAFHHLDFFGYYFNI</sequence>
<evidence type="ECO:0008006" key="3">
    <source>
        <dbReference type="Google" id="ProtNLM"/>
    </source>
</evidence>
<dbReference type="Proteomes" id="UP001470230">
    <property type="component" value="Unassembled WGS sequence"/>
</dbReference>
<gene>
    <name evidence="1" type="ORF">M9Y10_036496</name>
</gene>
<evidence type="ECO:0000313" key="2">
    <source>
        <dbReference type="Proteomes" id="UP001470230"/>
    </source>
</evidence>
<comment type="caution">
    <text evidence="1">The sequence shown here is derived from an EMBL/GenBank/DDBJ whole genome shotgun (WGS) entry which is preliminary data.</text>
</comment>
<proteinExistence type="predicted"/>
<name>A0ABR2GU79_9EUKA</name>
<accession>A0ABR2GU79</accession>
<evidence type="ECO:0000313" key="1">
    <source>
        <dbReference type="EMBL" id="KAK8837499.1"/>
    </source>
</evidence>
<protein>
    <recommendedName>
        <fullName evidence="3">F5/8 type C domain-containing protein</fullName>
    </recommendedName>
</protein>
<organism evidence="1 2">
    <name type="scientific">Tritrichomonas musculus</name>
    <dbReference type="NCBI Taxonomy" id="1915356"/>
    <lineage>
        <taxon>Eukaryota</taxon>
        <taxon>Metamonada</taxon>
        <taxon>Parabasalia</taxon>
        <taxon>Tritrichomonadida</taxon>
        <taxon>Tritrichomonadidae</taxon>
        <taxon>Tritrichomonas</taxon>
    </lineage>
</organism>
<keyword evidence="2" id="KW-1185">Reference proteome</keyword>
<dbReference type="EMBL" id="JAPFFF010000059">
    <property type="protein sequence ID" value="KAK8837499.1"/>
    <property type="molecule type" value="Genomic_DNA"/>
</dbReference>